<evidence type="ECO:0000256" key="2">
    <source>
        <dbReference type="ARBA" id="ARBA00010846"/>
    </source>
</evidence>
<comment type="similarity">
    <text evidence="2">Belongs to the Tdpoz family.</text>
</comment>
<dbReference type="InterPro" id="IPR008974">
    <property type="entry name" value="TRAF-like"/>
</dbReference>
<dbReference type="InterPro" id="IPR045005">
    <property type="entry name" value="BPM1-6"/>
</dbReference>
<dbReference type="OrthoDB" id="593332at2759"/>
<dbReference type="SUPFAM" id="SSF49599">
    <property type="entry name" value="TRAF domain-like"/>
    <property type="match status" value="1"/>
</dbReference>
<evidence type="ECO:0000256" key="1">
    <source>
        <dbReference type="ARBA" id="ARBA00004906"/>
    </source>
</evidence>
<evidence type="ECO:0000259" key="3">
    <source>
        <dbReference type="PROSITE" id="PS50144"/>
    </source>
</evidence>
<dbReference type="InterPro" id="IPR056423">
    <property type="entry name" value="BACK_BPM_SPOP"/>
</dbReference>
<comment type="pathway">
    <text evidence="1">Protein modification; protein ubiquitination.</text>
</comment>
<dbReference type="CDD" id="cd00121">
    <property type="entry name" value="MATH"/>
    <property type="match status" value="1"/>
</dbReference>
<dbReference type="EMBL" id="JACEFO010002380">
    <property type="protein sequence ID" value="KAF8662668.1"/>
    <property type="molecule type" value="Genomic_DNA"/>
</dbReference>
<dbReference type="PANTHER" id="PTHR26379">
    <property type="entry name" value="BTB/POZ AND MATH DOMAIN-CONTAINING PROTEIN 1"/>
    <property type="match status" value="1"/>
</dbReference>
<comment type="caution">
    <text evidence="4">The sequence shown here is derived from an EMBL/GenBank/DDBJ whole genome shotgun (WGS) entry which is preliminary data.</text>
</comment>
<dbReference type="PROSITE" id="PS50144">
    <property type="entry name" value="MATH"/>
    <property type="match status" value="1"/>
</dbReference>
<dbReference type="Gene3D" id="2.60.210.10">
    <property type="entry name" value="Apoptosis, Tumor Necrosis Factor Receptor Associated Protein 2, Chain A"/>
    <property type="match status" value="1"/>
</dbReference>
<proteinExistence type="inferred from homology"/>
<dbReference type="Pfam" id="PF22486">
    <property type="entry name" value="MATH_2"/>
    <property type="match status" value="1"/>
</dbReference>
<dbReference type="Proteomes" id="UP000636709">
    <property type="component" value="Unassembled WGS sequence"/>
</dbReference>
<evidence type="ECO:0000313" key="4">
    <source>
        <dbReference type="EMBL" id="KAF8662668.1"/>
    </source>
</evidence>
<dbReference type="AlphaFoldDB" id="A0A835ADB2"/>
<dbReference type="Pfam" id="PF24570">
    <property type="entry name" value="BACK_BPM_SPOP"/>
    <property type="match status" value="1"/>
</dbReference>
<protein>
    <recommendedName>
        <fullName evidence="3">MATH domain-containing protein</fullName>
    </recommendedName>
</protein>
<dbReference type="InterPro" id="IPR002083">
    <property type="entry name" value="MATH/TRAF_dom"/>
</dbReference>
<name>A0A835ADB2_9POAL</name>
<dbReference type="PANTHER" id="PTHR26379:SF304">
    <property type="entry name" value="BTB_POZ AND MATH DOMAIN-CONTAINING PROTEIN 2"/>
    <property type="match status" value="1"/>
</dbReference>
<sequence length="301" mass="34547">MLFVIELQRSLVIVLDPKKKGQEEFQDVIDLMNKAWARFREENERPFKEQLHIKLDFLIMYSALIQFNVDNHNDRKNLGYVTFGRLPTFTVGGYEWTLHYYPDGRSEETEGNVSVCPELMSTDNASALLSLTFANEVDRSAWAGSATTALLNSNNQFLFRWPEVRSEVFEQMSLVKNDCLEIQCHICVFRPSQLLKVGLLPEIEVPVSDMLQNLVADHYCMNRLKNICEGILCKCLDMESLMTSVALADQYQCLKLLDACVEFLKYSTMTDMAASQWFKVLQDNHPDVIAEICKAVDDVKD</sequence>
<evidence type="ECO:0000313" key="5">
    <source>
        <dbReference type="Proteomes" id="UP000636709"/>
    </source>
</evidence>
<dbReference type="Gene3D" id="1.25.40.420">
    <property type="match status" value="1"/>
</dbReference>
<accession>A0A835ADB2</accession>
<reference evidence="4" key="1">
    <citation type="submission" date="2020-07" db="EMBL/GenBank/DDBJ databases">
        <title>Genome sequence and genetic diversity analysis of an under-domesticated orphan crop, white fonio (Digitaria exilis).</title>
        <authorList>
            <person name="Bennetzen J.L."/>
            <person name="Chen S."/>
            <person name="Ma X."/>
            <person name="Wang X."/>
            <person name="Yssel A.E.J."/>
            <person name="Chaluvadi S.R."/>
            <person name="Johnson M."/>
            <person name="Gangashetty P."/>
            <person name="Hamidou F."/>
            <person name="Sanogo M.D."/>
            <person name="Zwaenepoel A."/>
            <person name="Wallace J."/>
            <person name="Van De Peer Y."/>
            <person name="Van Deynze A."/>
        </authorList>
    </citation>
    <scope>NUCLEOTIDE SEQUENCE</scope>
    <source>
        <tissue evidence="4">Leaves</tissue>
    </source>
</reference>
<organism evidence="4 5">
    <name type="scientific">Digitaria exilis</name>
    <dbReference type="NCBI Taxonomy" id="1010633"/>
    <lineage>
        <taxon>Eukaryota</taxon>
        <taxon>Viridiplantae</taxon>
        <taxon>Streptophyta</taxon>
        <taxon>Embryophyta</taxon>
        <taxon>Tracheophyta</taxon>
        <taxon>Spermatophyta</taxon>
        <taxon>Magnoliopsida</taxon>
        <taxon>Liliopsida</taxon>
        <taxon>Poales</taxon>
        <taxon>Poaceae</taxon>
        <taxon>PACMAD clade</taxon>
        <taxon>Panicoideae</taxon>
        <taxon>Panicodae</taxon>
        <taxon>Paniceae</taxon>
        <taxon>Anthephorinae</taxon>
        <taxon>Digitaria</taxon>
    </lineage>
</organism>
<keyword evidence="5" id="KW-1185">Reference proteome</keyword>
<feature type="domain" description="MATH" evidence="3">
    <location>
        <begin position="62"/>
        <end position="186"/>
    </location>
</feature>
<dbReference type="GO" id="GO:0016567">
    <property type="term" value="P:protein ubiquitination"/>
    <property type="evidence" value="ECO:0007669"/>
    <property type="project" value="InterPro"/>
</dbReference>
<gene>
    <name evidence="4" type="ORF">HU200_056270</name>
</gene>